<dbReference type="EMBL" id="MW882933">
    <property type="protein sequence ID" value="UGV21606.1"/>
    <property type="molecule type" value="Genomic_DNA"/>
</dbReference>
<dbReference type="Proteomes" id="UP001177185">
    <property type="component" value="Segment"/>
</dbReference>
<dbReference type="InterPro" id="IPR019682">
    <property type="entry name" value="Phage_T7_Gp17.5_holin"/>
</dbReference>
<protein>
    <recommendedName>
        <fullName evidence="4">Holin</fullName>
    </recommendedName>
</protein>
<keyword evidence="3" id="KW-1185">Reference proteome</keyword>
<organism evidence="2 3">
    <name type="scientific">Cronobacter phage EspYZU05</name>
    <dbReference type="NCBI Taxonomy" id="2836139"/>
    <lineage>
        <taxon>Viruses</taxon>
        <taxon>Duplodnaviria</taxon>
        <taxon>Heunggongvirae</taxon>
        <taxon>Uroviricota</taxon>
        <taxon>Caudoviricetes</taxon>
        <taxon>Autographivirales</taxon>
        <taxon>Autonotataviridae</taxon>
        <taxon>Melnykvirinae</taxon>
        <taxon>Cronosvirus</taxon>
        <taxon>Cronosvirus EspYZU05</taxon>
    </lineage>
</organism>
<keyword evidence="1" id="KW-0472">Membrane</keyword>
<evidence type="ECO:0000313" key="2">
    <source>
        <dbReference type="EMBL" id="UGV21606.1"/>
    </source>
</evidence>
<keyword evidence="1" id="KW-1133">Transmembrane helix</keyword>
<proteinExistence type="predicted"/>
<reference evidence="2 3" key="1">
    <citation type="journal article" date="2021" name="Quality assurance and safety of crops and foods">
        <title>Isolation and characterization of broad host-range of bacteriophages infecting Cronobacter sakazakii and its biocontrol potential in dairy products.</title>
        <authorList>
            <person name="Li H."/>
            <person name="Yang X.-J."/>
            <person name="Zhu X.-Y."/>
            <person name="Gao L."/>
            <person name="Rao S.-Q."/>
            <person name="Yuan L."/>
            <person name="Yang Z.-Q."/>
        </authorList>
    </citation>
    <scope>NUCLEOTIDE SEQUENCE [LARGE SCALE GENOMIC DNA]</scope>
</reference>
<name>A0AA47NCT4_9CAUD</name>
<evidence type="ECO:0000256" key="1">
    <source>
        <dbReference type="SAM" id="Phobius"/>
    </source>
</evidence>
<accession>A0AA47NCT4</accession>
<dbReference type="Pfam" id="PF10746">
    <property type="entry name" value="Phage_holin_2_2"/>
    <property type="match status" value="1"/>
</dbReference>
<keyword evidence="1" id="KW-0812">Transmembrane</keyword>
<evidence type="ECO:0008006" key="4">
    <source>
        <dbReference type="Google" id="ProtNLM"/>
    </source>
</evidence>
<feature type="transmembrane region" description="Helical" evidence="1">
    <location>
        <begin position="32"/>
        <end position="49"/>
    </location>
</feature>
<evidence type="ECO:0000313" key="3">
    <source>
        <dbReference type="Proteomes" id="UP001177185"/>
    </source>
</evidence>
<sequence length="62" mass="6821">MWLVDTVEKAAPGVPPVVVTGLTFAGVSLQDWVYLLTIVYLIVMIGKGIKQLFWGDKDGRTN</sequence>
<dbReference type="GO" id="GO:0044659">
    <property type="term" value="P:viral release from host cell by cytolysis"/>
    <property type="evidence" value="ECO:0007669"/>
    <property type="project" value="InterPro"/>
</dbReference>